<protein>
    <submittedName>
        <fullName evidence="2">Uncharacterized protein</fullName>
    </submittedName>
</protein>
<dbReference type="GO" id="GO:0005886">
    <property type="term" value="C:plasma membrane"/>
    <property type="evidence" value="ECO:0007669"/>
    <property type="project" value="TreeGrafter"/>
</dbReference>
<evidence type="ECO:0000256" key="1">
    <source>
        <dbReference type="SAM" id="Phobius"/>
    </source>
</evidence>
<dbReference type="EMBL" id="KN743933">
    <property type="protein sequence ID" value="KIH52323.1"/>
    <property type="molecule type" value="Genomic_DNA"/>
</dbReference>
<dbReference type="Proteomes" id="UP000054047">
    <property type="component" value="Unassembled WGS sequence"/>
</dbReference>
<keyword evidence="1" id="KW-0472">Membrane</keyword>
<feature type="non-terminal residue" evidence="2">
    <location>
        <position position="306"/>
    </location>
</feature>
<dbReference type="InterPro" id="IPR051697">
    <property type="entry name" value="Patched_domain-protein"/>
</dbReference>
<dbReference type="PANTHER" id="PTHR10796">
    <property type="entry name" value="PATCHED-RELATED"/>
    <property type="match status" value="1"/>
</dbReference>
<dbReference type="AlphaFoldDB" id="A0A0C2C7Q9"/>
<feature type="transmembrane region" description="Helical" evidence="1">
    <location>
        <begin position="27"/>
        <end position="48"/>
    </location>
</feature>
<dbReference type="GO" id="GO:0018996">
    <property type="term" value="P:molting cycle, collagen and cuticulin-based cuticle"/>
    <property type="evidence" value="ECO:0007669"/>
    <property type="project" value="TreeGrafter"/>
</dbReference>
<name>A0A0C2C7Q9_9BILA</name>
<keyword evidence="3" id="KW-1185">Reference proteome</keyword>
<proteinExistence type="predicted"/>
<keyword evidence="1" id="KW-1133">Transmembrane helix</keyword>
<organism evidence="2 3">
    <name type="scientific">Ancylostoma duodenale</name>
    <dbReference type="NCBI Taxonomy" id="51022"/>
    <lineage>
        <taxon>Eukaryota</taxon>
        <taxon>Metazoa</taxon>
        <taxon>Ecdysozoa</taxon>
        <taxon>Nematoda</taxon>
        <taxon>Chromadorea</taxon>
        <taxon>Rhabditida</taxon>
        <taxon>Rhabditina</taxon>
        <taxon>Rhabditomorpha</taxon>
        <taxon>Strongyloidea</taxon>
        <taxon>Ancylostomatidae</taxon>
        <taxon>Ancylostomatinae</taxon>
        <taxon>Ancylostoma</taxon>
    </lineage>
</organism>
<evidence type="ECO:0000313" key="2">
    <source>
        <dbReference type="EMBL" id="KIH52323.1"/>
    </source>
</evidence>
<evidence type="ECO:0000313" key="3">
    <source>
        <dbReference type="Proteomes" id="UP000054047"/>
    </source>
</evidence>
<gene>
    <name evidence="2" type="ORF">ANCDUO_17576</name>
</gene>
<dbReference type="GO" id="GO:0006897">
    <property type="term" value="P:endocytosis"/>
    <property type="evidence" value="ECO:0007669"/>
    <property type="project" value="TreeGrafter"/>
</dbReference>
<dbReference type="PANTHER" id="PTHR10796:SF88">
    <property type="entry name" value="SSD DOMAIN-CONTAINING PROTEIN"/>
    <property type="match status" value="1"/>
</dbReference>
<keyword evidence="1" id="KW-0812">Transmembrane</keyword>
<reference evidence="2 3" key="1">
    <citation type="submission" date="2013-12" db="EMBL/GenBank/DDBJ databases">
        <title>Draft genome of the parsitic nematode Ancylostoma duodenale.</title>
        <authorList>
            <person name="Mitreva M."/>
        </authorList>
    </citation>
    <scope>NUCLEOTIDE SEQUENCE [LARGE SCALE GENOMIC DNA]</scope>
    <source>
        <strain evidence="2 3">Zhejiang</strain>
    </source>
</reference>
<sequence>MSWVTGGISGNTDTVVVRWITRFYHRWALFVADHAIVTIVICTILSLVGTAKIVTTPWVPRFVCCPRSRVFPVHQKKTCVFSNENDITGYTPYGARARDELDVAAEFFSRGGSGLGVFLLILPKDGGNALRLEVLDEALGVEETLSTKFTMLNPLTNQNESYREFCISFCQINQPFVQFASSYIGEKSLADKGEPINPRIDLAYPISTFYNRQINIQPHFFGLEFEEDELPGDIESNSTEVSKKIRVSNLKSVKMLALQLQAERKEGWTTQMVKDFEISITQYFERDFVSSNIRVLTLSTTYVESE</sequence>
<dbReference type="GO" id="GO:0030659">
    <property type="term" value="C:cytoplasmic vesicle membrane"/>
    <property type="evidence" value="ECO:0007669"/>
    <property type="project" value="TreeGrafter"/>
</dbReference>
<accession>A0A0C2C7Q9</accession>
<dbReference type="OrthoDB" id="6510177at2759"/>